<evidence type="ECO:0000256" key="2">
    <source>
        <dbReference type="SAM" id="SignalP"/>
    </source>
</evidence>
<evidence type="ECO:0000259" key="3">
    <source>
        <dbReference type="Pfam" id="PF13369"/>
    </source>
</evidence>
<gene>
    <name evidence="4" type="ORF">DB43_DS00290</name>
</gene>
<comment type="similarity">
    <text evidence="1">Belongs to the UPF0162 family.</text>
</comment>
<dbReference type="SUPFAM" id="SSF48452">
    <property type="entry name" value="TPR-like"/>
    <property type="match status" value="1"/>
</dbReference>
<dbReference type="PANTHER" id="PTHR31350:SF21">
    <property type="entry name" value="F-BOX ONLY PROTEIN 21"/>
    <property type="match status" value="1"/>
</dbReference>
<feature type="chain" id="PRO_5002144089" description="Protein SirB1 N-terminal domain-containing protein" evidence="2">
    <location>
        <begin position="19"/>
        <end position="508"/>
    </location>
</feature>
<keyword evidence="2" id="KW-0732">Signal</keyword>
<accession>A0A0C1EC17</accession>
<protein>
    <recommendedName>
        <fullName evidence="3">Protein SirB1 N-terminal domain-containing protein</fullName>
    </recommendedName>
</protein>
<dbReference type="Proteomes" id="UP000031307">
    <property type="component" value="Unassembled WGS sequence"/>
</dbReference>
<feature type="domain" description="Protein SirB1 N-terminal" evidence="3">
    <location>
        <begin position="162"/>
        <end position="275"/>
    </location>
</feature>
<reference evidence="4 5" key="1">
    <citation type="journal article" date="2014" name="Mol. Biol. Evol.">
        <title>Massive expansion of Ubiquitination-related gene families within the Chlamydiae.</title>
        <authorList>
            <person name="Domman D."/>
            <person name="Collingro A."/>
            <person name="Lagkouvardos I."/>
            <person name="Gehre L."/>
            <person name="Weinmaier T."/>
            <person name="Rattei T."/>
            <person name="Subtil A."/>
            <person name="Horn M."/>
        </authorList>
    </citation>
    <scope>NUCLEOTIDE SEQUENCE [LARGE SCALE GENOMIC DNA]</scope>
    <source>
        <strain evidence="4 5">OEW1</strain>
    </source>
</reference>
<dbReference type="InterPro" id="IPR019734">
    <property type="entry name" value="TPR_rpt"/>
</dbReference>
<organism evidence="4 5">
    <name type="scientific">Parachlamydia acanthamoebae</name>
    <dbReference type="NCBI Taxonomy" id="83552"/>
    <lineage>
        <taxon>Bacteria</taxon>
        <taxon>Pseudomonadati</taxon>
        <taxon>Chlamydiota</taxon>
        <taxon>Chlamydiia</taxon>
        <taxon>Parachlamydiales</taxon>
        <taxon>Parachlamydiaceae</taxon>
        <taxon>Parachlamydia</taxon>
    </lineage>
</organism>
<dbReference type="Gene3D" id="1.25.40.10">
    <property type="entry name" value="Tetratricopeptide repeat domain"/>
    <property type="match status" value="1"/>
</dbReference>
<dbReference type="RefSeq" id="WP_013924540.1">
    <property type="nucleotide sequence ID" value="NZ_JSAM01000013.1"/>
</dbReference>
<name>A0A0C1EC17_9BACT</name>
<evidence type="ECO:0000313" key="4">
    <source>
        <dbReference type="EMBL" id="KIA78602.1"/>
    </source>
</evidence>
<dbReference type="Pfam" id="PF13369">
    <property type="entry name" value="Transglut_core2"/>
    <property type="match status" value="1"/>
</dbReference>
<dbReference type="PATRIC" id="fig|83552.4.peg.202"/>
<feature type="signal peptide" evidence="2">
    <location>
        <begin position="1"/>
        <end position="18"/>
    </location>
</feature>
<dbReference type="PANTHER" id="PTHR31350">
    <property type="entry name" value="SI:DKEY-261L7.2"/>
    <property type="match status" value="1"/>
</dbReference>
<dbReference type="EMBL" id="JSAM01000013">
    <property type="protein sequence ID" value="KIA78602.1"/>
    <property type="molecule type" value="Genomic_DNA"/>
</dbReference>
<dbReference type="InterPro" id="IPR032698">
    <property type="entry name" value="SirB1_N"/>
</dbReference>
<dbReference type="InterPro" id="IPR011990">
    <property type="entry name" value="TPR-like_helical_dom_sf"/>
</dbReference>
<dbReference type="AlphaFoldDB" id="A0A0C1EC17"/>
<sequence length="508" mass="57656">MTRIFLFLALFCLSLCMAASPLKICALFRSLDPKSITQHLALYELYPDSVEGQLALKKAWELLEGSPHSSTPAPLSSIDPSIIHALIGLVNKQADETAPQLSLQELQLIDRLASKLPNRKLKGFYATTEAEVLNLPTEEVDLANGLFLSHLEDENKDSGKVYQAIMDLMALQILAKLPPNATPLQKISAINAFIFFDMGFRFPPHSSYAKDIDLYTFLPSVLDSRRGVCLGVSLLYICLAQRLSLPIEMVTPPGHIYVRYNDGQNKLNIETTARGIHMPCEEYLGIDTRALQERTVKEVIGLAHFNQAAAYLRQNQYEKTLICYQKAQPYLPHDMLLKELTGYTHLFLGNFDEGKQLLEEVKDHLPDHAVTKENMAEDYLNGAADVEGIKTIFMEIDESRDSLLKKKEALEKIVEKYPKFRAGIFSLASTHLQLHRSREALYWLNVYHSLHPNDPTVEYYLTVLCMERCEANQAWEHLLRAEKMTEARGHFPRALKEVRQALNQRCPI</sequence>
<evidence type="ECO:0000256" key="1">
    <source>
        <dbReference type="ARBA" id="ARBA00007100"/>
    </source>
</evidence>
<dbReference type="OMA" id="MNQGSFA"/>
<comment type="caution">
    <text evidence="4">The sequence shown here is derived from an EMBL/GenBank/DDBJ whole genome shotgun (WGS) entry which is preliminary data.</text>
</comment>
<evidence type="ECO:0000313" key="5">
    <source>
        <dbReference type="Proteomes" id="UP000031307"/>
    </source>
</evidence>
<proteinExistence type="inferred from homology"/>
<dbReference type="SMART" id="SM00028">
    <property type="entry name" value="TPR"/>
    <property type="match status" value="1"/>
</dbReference>